<proteinExistence type="predicted"/>
<evidence type="ECO:0000256" key="2">
    <source>
        <dbReference type="SAM" id="MobiDB-lite"/>
    </source>
</evidence>
<reference evidence="3" key="1">
    <citation type="submission" date="2016-07" db="EMBL/GenBank/DDBJ databases">
        <title>De novo transcriptome assembly of four accessions of the metal hyperaccumulator plant Noccaea caerulescens.</title>
        <authorList>
            <person name="Blande D."/>
            <person name="Halimaa P."/>
            <person name="Tervahauta A.I."/>
            <person name="Aarts M.G."/>
            <person name="Karenlampi S.O."/>
        </authorList>
    </citation>
    <scope>NUCLEOTIDE SEQUENCE</scope>
</reference>
<dbReference type="PANTHER" id="PTHR34778:SF4">
    <property type="entry name" value="SHUGOSHIN C-TERMINAL DOMAIN-CONTAINING PROTEIN"/>
    <property type="match status" value="1"/>
</dbReference>
<keyword evidence="1" id="KW-0175">Coiled coil</keyword>
<feature type="region of interest" description="Disordered" evidence="2">
    <location>
        <begin position="183"/>
        <end position="236"/>
    </location>
</feature>
<feature type="compositionally biased region" description="Basic and acidic residues" evidence="2">
    <location>
        <begin position="267"/>
        <end position="283"/>
    </location>
</feature>
<organism evidence="3">
    <name type="scientific">Noccaea caerulescens</name>
    <name type="common">Alpine penny-cress</name>
    <name type="synonym">Thlaspi caerulescens</name>
    <dbReference type="NCBI Taxonomy" id="107243"/>
    <lineage>
        <taxon>Eukaryota</taxon>
        <taxon>Viridiplantae</taxon>
        <taxon>Streptophyta</taxon>
        <taxon>Embryophyta</taxon>
        <taxon>Tracheophyta</taxon>
        <taxon>Spermatophyta</taxon>
        <taxon>Magnoliopsida</taxon>
        <taxon>eudicotyledons</taxon>
        <taxon>Gunneridae</taxon>
        <taxon>Pentapetalae</taxon>
        <taxon>rosids</taxon>
        <taxon>malvids</taxon>
        <taxon>Brassicales</taxon>
        <taxon>Brassicaceae</taxon>
        <taxon>Coluteocarpeae</taxon>
        <taxon>Noccaea</taxon>
    </lineage>
</organism>
<gene>
    <name evidence="3" type="ORF">LE_TR3184_c0_g1_i1_g.10553</name>
</gene>
<dbReference type="PANTHER" id="PTHR34778">
    <property type="entry name" value="OS02G0580700 PROTEIN"/>
    <property type="match status" value="1"/>
</dbReference>
<accession>A0A1J3I1G8</accession>
<dbReference type="EMBL" id="GEVL01004281">
    <property type="protein sequence ID" value="JAU73060.1"/>
    <property type="molecule type" value="Transcribed_RNA"/>
</dbReference>
<feature type="compositionally biased region" description="Basic and acidic residues" evidence="2">
    <location>
        <begin position="197"/>
        <end position="222"/>
    </location>
</feature>
<feature type="region of interest" description="Disordered" evidence="2">
    <location>
        <begin position="255"/>
        <end position="300"/>
    </location>
</feature>
<evidence type="ECO:0000313" key="3">
    <source>
        <dbReference type="EMBL" id="JAU73060.1"/>
    </source>
</evidence>
<protein>
    <submittedName>
        <fullName evidence="3">Uncharacterized protein</fullName>
    </submittedName>
</protein>
<feature type="coiled-coil region" evidence="1">
    <location>
        <begin position="6"/>
        <end position="54"/>
    </location>
</feature>
<sequence>MFDSKVKETEMISLKQQQKIEELEAQLGEAEDIVGELRLELRELRDELKKYLKSDHEEDSFRKNSDPEVSCSDERSGAVASCCIPVEQSGSVVANGIKIPSFTRRNSIKRCSSKGCHHTLPSILSKRREAEGCTQMIHTVIANGEVGDVNGVCLHRVPSCKSVENLEMPGCADASDSSASVFNDVKDGEDSVSLKTSTKEHGNDRKPAMGETEAKKEGKESCGDMEVSASPLREETPVNKSRCIKYTFQRKRKKEVLSNLDGDSSFEESRKMKQKTGEKKEDGYLESLKPSSSQDSLRVAQVAQQPVPFLEKKGLQAELVNQ</sequence>
<evidence type="ECO:0000256" key="1">
    <source>
        <dbReference type="SAM" id="Coils"/>
    </source>
</evidence>
<dbReference type="AlphaFoldDB" id="A0A1J3I1G8"/>
<name>A0A1J3I1G8_NOCCA</name>